<protein>
    <recommendedName>
        <fullName evidence="6 7">Large ribosomal subunit protein bL9</fullName>
    </recommendedName>
</protein>
<evidence type="ECO:0000256" key="7">
    <source>
        <dbReference type="HAMAP-Rule" id="MF_00503"/>
    </source>
</evidence>
<dbReference type="AlphaFoldDB" id="A0A1F6TBC9"/>
<gene>
    <name evidence="7" type="primary">rplI</name>
    <name evidence="9" type="ORF">A2V92_04845</name>
</gene>
<keyword evidence="2 7" id="KW-0699">rRNA-binding</keyword>
<dbReference type="GO" id="GO:0005840">
    <property type="term" value="C:ribosome"/>
    <property type="evidence" value="ECO:0007669"/>
    <property type="project" value="UniProtKB-KW"/>
</dbReference>
<comment type="similarity">
    <text evidence="1 7">Belongs to the bacterial ribosomal protein bL9 family.</text>
</comment>
<proteinExistence type="inferred from homology"/>
<reference evidence="9 10" key="1">
    <citation type="journal article" date="2016" name="Nat. Commun.">
        <title>Thousands of microbial genomes shed light on interconnected biogeochemical processes in an aquifer system.</title>
        <authorList>
            <person name="Anantharaman K."/>
            <person name="Brown C.T."/>
            <person name="Hug L.A."/>
            <person name="Sharon I."/>
            <person name="Castelle C.J."/>
            <person name="Probst A.J."/>
            <person name="Thomas B.C."/>
            <person name="Singh A."/>
            <person name="Wilkins M.J."/>
            <person name="Karaoz U."/>
            <person name="Brodie E.L."/>
            <person name="Williams K.H."/>
            <person name="Hubbard S.S."/>
            <person name="Banfield J.F."/>
        </authorList>
    </citation>
    <scope>NUCLEOTIDE SEQUENCE [LARGE SCALE GENOMIC DNA]</scope>
</reference>
<dbReference type="InterPro" id="IPR000244">
    <property type="entry name" value="Ribosomal_bL9"/>
</dbReference>
<evidence type="ECO:0000259" key="8">
    <source>
        <dbReference type="PROSITE" id="PS00651"/>
    </source>
</evidence>
<dbReference type="SUPFAM" id="SSF55658">
    <property type="entry name" value="L9 N-domain-like"/>
    <property type="match status" value="1"/>
</dbReference>
<evidence type="ECO:0000256" key="6">
    <source>
        <dbReference type="ARBA" id="ARBA00035292"/>
    </source>
</evidence>
<evidence type="ECO:0000313" key="9">
    <source>
        <dbReference type="EMBL" id="OGI42345.1"/>
    </source>
</evidence>
<dbReference type="GO" id="GO:0003735">
    <property type="term" value="F:structural constituent of ribosome"/>
    <property type="evidence" value="ECO:0007669"/>
    <property type="project" value="InterPro"/>
</dbReference>
<evidence type="ECO:0000256" key="4">
    <source>
        <dbReference type="ARBA" id="ARBA00022980"/>
    </source>
</evidence>
<sequence>MEVILLEKVRNLGGLGEEVKVKAGFARNYLIPYGKAVLASPENRAKFEAHRAELEKTQLDALEQARARAAPMDGVTVQIVRKIGEEGKLFGSVGARDIIEAMVAAGFQLEKSEIHLDRGPIKDVGDHVVAVSLHPEVNIKITVSVIGEQ</sequence>
<dbReference type="InterPro" id="IPR020594">
    <property type="entry name" value="Ribosomal_bL9_bac/chp"/>
</dbReference>
<dbReference type="HAMAP" id="MF_00503">
    <property type="entry name" value="Ribosomal_bL9"/>
    <property type="match status" value="1"/>
</dbReference>
<dbReference type="PANTHER" id="PTHR21368">
    <property type="entry name" value="50S RIBOSOMAL PROTEIN L9"/>
    <property type="match status" value="1"/>
</dbReference>
<dbReference type="PROSITE" id="PS00651">
    <property type="entry name" value="RIBOSOMAL_L9"/>
    <property type="match status" value="1"/>
</dbReference>
<evidence type="ECO:0000256" key="5">
    <source>
        <dbReference type="ARBA" id="ARBA00023274"/>
    </source>
</evidence>
<evidence type="ECO:0000256" key="3">
    <source>
        <dbReference type="ARBA" id="ARBA00022884"/>
    </source>
</evidence>
<evidence type="ECO:0000313" key="10">
    <source>
        <dbReference type="Proteomes" id="UP000179344"/>
    </source>
</evidence>
<dbReference type="Pfam" id="PF01281">
    <property type="entry name" value="Ribosomal_L9_N"/>
    <property type="match status" value="1"/>
</dbReference>
<dbReference type="SUPFAM" id="SSF55653">
    <property type="entry name" value="Ribosomal protein L9 C-domain"/>
    <property type="match status" value="1"/>
</dbReference>
<dbReference type="Gene3D" id="3.10.430.100">
    <property type="entry name" value="Ribosomal protein L9, C-terminal domain"/>
    <property type="match status" value="1"/>
</dbReference>
<comment type="function">
    <text evidence="7">Binds to the 23S rRNA.</text>
</comment>
<accession>A0A1F6TBC9</accession>
<dbReference type="EMBL" id="MFST01000154">
    <property type="protein sequence ID" value="OGI42345.1"/>
    <property type="molecule type" value="Genomic_DNA"/>
</dbReference>
<dbReference type="InterPro" id="IPR036935">
    <property type="entry name" value="Ribosomal_bL9_N_sf"/>
</dbReference>
<dbReference type="Proteomes" id="UP000179344">
    <property type="component" value="Unassembled WGS sequence"/>
</dbReference>
<keyword evidence="3 7" id="KW-0694">RNA-binding</keyword>
<name>A0A1F6TBC9_9PROT</name>
<keyword evidence="5 7" id="KW-0687">Ribonucleoprotein</keyword>
<dbReference type="NCBIfam" id="TIGR00158">
    <property type="entry name" value="L9"/>
    <property type="match status" value="1"/>
</dbReference>
<dbReference type="GO" id="GO:0019843">
    <property type="term" value="F:rRNA binding"/>
    <property type="evidence" value="ECO:0007669"/>
    <property type="project" value="UniProtKB-UniRule"/>
</dbReference>
<dbReference type="Gene3D" id="3.40.5.10">
    <property type="entry name" value="Ribosomal protein L9, N-terminal domain"/>
    <property type="match status" value="1"/>
</dbReference>
<dbReference type="GO" id="GO:1990904">
    <property type="term" value="C:ribonucleoprotein complex"/>
    <property type="evidence" value="ECO:0007669"/>
    <property type="project" value="UniProtKB-KW"/>
</dbReference>
<dbReference type="InterPro" id="IPR020069">
    <property type="entry name" value="Ribosomal_bL9_C"/>
</dbReference>
<dbReference type="Pfam" id="PF03948">
    <property type="entry name" value="Ribosomal_L9_C"/>
    <property type="match status" value="1"/>
</dbReference>
<organism evidence="9 10">
    <name type="scientific">Candidatus Muproteobacteria bacterium RBG_16_65_31</name>
    <dbReference type="NCBI Taxonomy" id="1817759"/>
    <lineage>
        <taxon>Bacteria</taxon>
        <taxon>Pseudomonadati</taxon>
        <taxon>Pseudomonadota</taxon>
        <taxon>Candidatus Muproteobacteria</taxon>
    </lineage>
</organism>
<evidence type="ECO:0000256" key="2">
    <source>
        <dbReference type="ARBA" id="ARBA00022730"/>
    </source>
</evidence>
<evidence type="ECO:0000256" key="1">
    <source>
        <dbReference type="ARBA" id="ARBA00010605"/>
    </source>
</evidence>
<dbReference type="InterPro" id="IPR036791">
    <property type="entry name" value="Ribosomal_bL9_C_sf"/>
</dbReference>
<comment type="caution">
    <text evidence="9">The sequence shown here is derived from an EMBL/GenBank/DDBJ whole genome shotgun (WGS) entry which is preliminary data.</text>
</comment>
<dbReference type="GO" id="GO:0006412">
    <property type="term" value="P:translation"/>
    <property type="evidence" value="ECO:0007669"/>
    <property type="project" value="UniProtKB-UniRule"/>
</dbReference>
<feature type="domain" description="Ribosomal protein L9" evidence="8">
    <location>
        <begin position="13"/>
        <end position="40"/>
    </location>
</feature>
<keyword evidence="4 7" id="KW-0689">Ribosomal protein</keyword>
<dbReference type="InterPro" id="IPR020070">
    <property type="entry name" value="Ribosomal_bL9_N"/>
</dbReference>
<dbReference type="InterPro" id="IPR009027">
    <property type="entry name" value="Ribosomal_bL9/RNase_H1_N"/>
</dbReference>